<dbReference type="PROSITE" id="PS50977">
    <property type="entry name" value="HTH_TETR_2"/>
    <property type="match status" value="1"/>
</dbReference>
<dbReference type="AlphaFoldDB" id="A0A6L9XXH1"/>
<evidence type="ECO:0000256" key="2">
    <source>
        <dbReference type="ARBA" id="ARBA00023125"/>
    </source>
</evidence>
<dbReference type="GO" id="GO:0003700">
    <property type="term" value="F:DNA-binding transcription factor activity"/>
    <property type="evidence" value="ECO:0007669"/>
    <property type="project" value="TreeGrafter"/>
</dbReference>
<evidence type="ECO:0000256" key="1">
    <source>
        <dbReference type="ARBA" id="ARBA00023015"/>
    </source>
</evidence>
<evidence type="ECO:0000313" key="6">
    <source>
        <dbReference type="EMBL" id="NEN05945.1"/>
    </source>
</evidence>
<evidence type="ECO:0000259" key="5">
    <source>
        <dbReference type="PROSITE" id="PS50977"/>
    </source>
</evidence>
<dbReference type="Gene3D" id="1.10.357.10">
    <property type="entry name" value="Tetracycline Repressor, domain 2"/>
    <property type="match status" value="1"/>
</dbReference>
<feature type="domain" description="HTH tetR-type" evidence="5">
    <location>
        <begin position="15"/>
        <end position="74"/>
    </location>
</feature>
<keyword evidence="3" id="KW-0804">Transcription</keyword>
<dbReference type="GO" id="GO:0000976">
    <property type="term" value="F:transcription cis-regulatory region binding"/>
    <property type="evidence" value="ECO:0007669"/>
    <property type="project" value="TreeGrafter"/>
</dbReference>
<dbReference type="Pfam" id="PF00440">
    <property type="entry name" value="TetR_N"/>
    <property type="match status" value="1"/>
</dbReference>
<dbReference type="InterPro" id="IPR009057">
    <property type="entry name" value="Homeodomain-like_sf"/>
</dbReference>
<evidence type="ECO:0000256" key="4">
    <source>
        <dbReference type="PROSITE-ProRule" id="PRU00335"/>
    </source>
</evidence>
<reference evidence="6 7" key="1">
    <citation type="journal article" date="2014" name="J. Microbiol.">
        <title>Diaminobutyricibacter tongyongensis gen. nov., sp. nov. and Homoserinibacter gongjuensis gen. nov., sp. nov. belong to the family Microbacteriaceae.</title>
        <authorList>
            <person name="Kim S.J."/>
            <person name="Ahn J.H."/>
            <person name="Weon H.Y."/>
            <person name="Hamada M."/>
            <person name="Suzuki K."/>
            <person name="Kwon S.W."/>
        </authorList>
    </citation>
    <scope>NUCLEOTIDE SEQUENCE [LARGE SCALE GENOMIC DNA]</scope>
    <source>
        <strain evidence="6 7">NBRC 108724</strain>
    </source>
</reference>
<evidence type="ECO:0000313" key="7">
    <source>
        <dbReference type="Proteomes" id="UP000474967"/>
    </source>
</evidence>
<keyword evidence="2 4" id="KW-0238">DNA-binding</keyword>
<keyword evidence="1" id="KW-0805">Transcription regulation</keyword>
<dbReference type="EMBL" id="JAAGWY010000002">
    <property type="protein sequence ID" value="NEN05945.1"/>
    <property type="molecule type" value="Genomic_DNA"/>
</dbReference>
<proteinExistence type="predicted"/>
<dbReference type="PRINTS" id="PR00455">
    <property type="entry name" value="HTHTETR"/>
</dbReference>
<dbReference type="RefSeq" id="WP_163289366.1">
    <property type="nucleotide sequence ID" value="NZ_JAAGWY010000002.1"/>
</dbReference>
<dbReference type="SUPFAM" id="SSF46689">
    <property type="entry name" value="Homeodomain-like"/>
    <property type="match status" value="1"/>
</dbReference>
<dbReference type="PANTHER" id="PTHR30055">
    <property type="entry name" value="HTH-TYPE TRANSCRIPTIONAL REGULATOR RUTR"/>
    <property type="match status" value="1"/>
</dbReference>
<organism evidence="6 7">
    <name type="scientific">Leifsonia tongyongensis</name>
    <dbReference type="NCBI Taxonomy" id="1268043"/>
    <lineage>
        <taxon>Bacteria</taxon>
        <taxon>Bacillati</taxon>
        <taxon>Actinomycetota</taxon>
        <taxon>Actinomycetes</taxon>
        <taxon>Micrococcales</taxon>
        <taxon>Microbacteriaceae</taxon>
        <taxon>Leifsonia</taxon>
    </lineage>
</organism>
<evidence type="ECO:0000256" key="3">
    <source>
        <dbReference type="ARBA" id="ARBA00023163"/>
    </source>
</evidence>
<comment type="caution">
    <text evidence="6">The sequence shown here is derived from an EMBL/GenBank/DDBJ whole genome shotgun (WGS) entry which is preliminary data.</text>
</comment>
<sequence>MPDNLKANRGPSAGPANRRALIAAARDVFAESGFSAPLSAVARRAGVGQGSLYRHFPDRISLAVAVFDDNINELEALGSSKDATLSDLFDGVTEQALGSTALIEVVSSNLGDPRAEHLAERVGTVVEAVLVRDKAAGRVGTHVSSADVMLAFSMLAFLLARTAADERGPVAAHARSIFEASFAPRAS</sequence>
<dbReference type="PANTHER" id="PTHR30055:SF234">
    <property type="entry name" value="HTH-TYPE TRANSCRIPTIONAL REGULATOR BETI"/>
    <property type="match status" value="1"/>
</dbReference>
<dbReference type="InterPro" id="IPR050109">
    <property type="entry name" value="HTH-type_TetR-like_transc_reg"/>
</dbReference>
<feature type="DNA-binding region" description="H-T-H motif" evidence="4">
    <location>
        <begin position="37"/>
        <end position="56"/>
    </location>
</feature>
<accession>A0A6L9XXH1</accession>
<dbReference type="InterPro" id="IPR001647">
    <property type="entry name" value="HTH_TetR"/>
</dbReference>
<gene>
    <name evidence="6" type="ORF">G3T36_08665</name>
</gene>
<name>A0A6L9XXH1_9MICO</name>
<dbReference type="Proteomes" id="UP000474967">
    <property type="component" value="Unassembled WGS sequence"/>
</dbReference>
<protein>
    <submittedName>
        <fullName evidence="6">TetR/AcrR family transcriptional regulator</fullName>
    </submittedName>
</protein>
<keyword evidence="7" id="KW-1185">Reference proteome</keyword>